<evidence type="ECO:0000256" key="1">
    <source>
        <dbReference type="SAM" id="MobiDB-lite"/>
    </source>
</evidence>
<dbReference type="Proteomes" id="UP001176941">
    <property type="component" value="Chromosome 16"/>
</dbReference>
<protein>
    <recommendedName>
        <fullName evidence="4">Basic proline-rich protein-like</fullName>
    </recommendedName>
</protein>
<feature type="region of interest" description="Disordered" evidence="1">
    <location>
        <begin position="194"/>
        <end position="248"/>
    </location>
</feature>
<proteinExistence type="predicted"/>
<name>A0ABN8YDI9_RANTA</name>
<feature type="region of interest" description="Disordered" evidence="1">
    <location>
        <begin position="24"/>
        <end position="105"/>
    </location>
</feature>
<evidence type="ECO:0008006" key="4">
    <source>
        <dbReference type="Google" id="ProtNLM"/>
    </source>
</evidence>
<feature type="compositionally biased region" description="Low complexity" evidence="1">
    <location>
        <begin position="335"/>
        <end position="344"/>
    </location>
</feature>
<feature type="region of interest" description="Disordered" evidence="1">
    <location>
        <begin position="120"/>
        <end position="142"/>
    </location>
</feature>
<keyword evidence="3" id="KW-1185">Reference proteome</keyword>
<gene>
    <name evidence="2" type="ORF">MRATA1EN1_LOCUS6883</name>
</gene>
<evidence type="ECO:0000313" key="3">
    <source>
        <dbReference type="Proteomes" id="UP001176941"/>
    </source>
</evidence>
<organism evidence="2 3">
    <name type="scientific">Rangifer tarandus platyrhynchus</name>
    <name type="common">Svalbard reindeer</name>
    <dbReference type="NCBI Taxonomy" id="3082113"/>
    <lineage>
        <taxon>Eukaryota</taxon>
        <taxon>Metazoa</taxon>
        <taxon>Chordata</taxon>
        <taxon>Craniata</taxon>
        <taxon>Vertebrata</taxon>
        <taxon>Euteleostomi</taxon>
        <taxon>Mammalia</taxon>
        <taxon>Eutheria</taxon>
        <taxon>Laurasiatheria</taxon>
        <taxon>Artiodactyla</taxon>
        <taxon>Ruminantia</taxon>
        <taxon>Pecora</taxon>
        <taxon>Cervidae</taxon>
        <taxon>Odocoileinae</taxon>
        <taxon>Rangifer</taxon>
    </lineage>
</organism>
<sequence length="405" mass="42292">MRPPHLSRSRWNSLTAAARLIHTATFLPHAPSETRASEGGGLERTPATTRPPPTPAPSPVGKAPPPPASLPFTPPVCPPRQPLPARPARTERGAGLPSAAAGPQPLELVTTGGGDRAGQWAAGGSPAGRGRTGRPRGAGSRKVLPNTVGLLRLLLNGSGPGGGGGSDIPGERSRRRRLLLHSLLASLPWRAHRAPRPFSHLPPPAPTHTPRNLKPYGSRGRVTHPPSLPATSGGPVPPPFPGARCRAGLSNGGHSGSLALTDLSLSPELYLSISPGAHRRNAHARALPHTRPGAERRRNLDGARARAPAPPSPQSLAPAALTSRRLPRRAPGWAPPLLSSPGSLGRRERRSRREGASARGRVLARVQAPPLASAPPPPPSSSASPIHWFPLLLHSFSPFPFYPLA</sequence>
<feature type="region of interest" description="Disordered" evidence="1">
    <location>
        <begin position="281"/>
        <end position="384"/>
    </location>
</feature>
<feature type="compositionally biased region" description="Basic and acidic residues" evidence="1">
    <location>
        <begin position="292"/>
        <end position="304"/>
    </location>
</feature>
<evidence type="ECO:0000313" key="2">
    <source>
        <dbReference type="EMBL" id="CAI9157921.1"/>
    </source>
</evidence>
<accession>A0ABN8YDI9</accession>
<reference evidence="2" key="1">
    <citation type="submission" date="2023-04" db="EMBL/GenBank/DDBJ databases">
        <authorList>
            <consortium name="ELIXIR-Norway"/>
        </authorList>
    </citation>
    <scope>NUCLEOTIDE SEQUENCE [LARGE SCALE GENOMIC DNA]</scope>
</reference>
<dbReference type="EMBL" id="OX459952">
    <property type="protein sequence ID" value="CAI9157921.1"/>
    <property type="molecule type" value="Genomic_DNA"/>
</dbReference>
<feature type="compositionally biased region" description="Pro residues" evidence="1">
    <location>
        <begin position="49"/>
        <end position="85"/>
    </location>
</feature>